<proteinExistence type="predicted"/>
<accession>A0A9P6LRA0</accession>
<name>A0A9P6LRA0_9FUNG</name>
<dbReference type="Proteomes" id="UP000749646">
    <property type="component" value="Unassembled WGS sequence"/>
</dbReference>
<reference evidence="2" key="1">
    <citation type="journal article" date="2020" name="Fungal Divers.">
        <title>Resolving the Mortierellaceae phylogeny through synthesis of multi-gene phylogenetics and phylogenomics.</title>
        <authorList>
            <person name="Vandepol N."/>
            <person name="Liber J."/>
            <person name="Desiro A."/>
            <person name="Na H."/>
            <person name="Kennedy M."/>
            <person name="Barry K."/>
            <person name="Grigoriev I.V."/>
            <person name="Miller A.N."/>
            <person name="O'Donnell K."/>
            <person name="Stajich J.E."/>
            <person name="Bonito G."/>
        </authorList>
    </citation>
    <scope>NUCLEOTIDE SEQUENCE</scope>
    <source>
        <strain evidence="2">MES-2147</strain>
    </source>
</reference>
<protein>
    <submittedName>
        <fullName evidence="2">Uncharacterized protein</fullName>
    </submittedName>
</protein>
<keyword evidence="3" id="KW-1185">Reference proteome</keyword>
<evidence type="ECO:0000313" key="3">
    <source>
        <dbReference type="Proteomes" id="UP000749646"/>
    </source>
</evidence>
<organism evidence="2 3">
    <name type="scientific">Modicella reniformis</name>
    <dbReference type="NCBI Taxonomy" id="1440133"/>
    <lineage>
        <taxon>Eukaryota</taxon>
        <taxon>Fungi</taxon>
        <taxon>Fungi incertae sedis</taxon>
        <taxon>Mucoromycota</taxon>
        <taxon>Mortierellomycotina</taxon>
        <taxon>Mortierellomycetes</taxon>
        <taxon>Mortierellales</taxon>
        <taxon>Mortierellaceae</taxon>
        <taxon>Modicella</taxon>
    </lineage>
</organism>
<comment type="caution">
    <text evidence="2">The sequence shown here is derived from an EMBL/GenBank/DDBJ whole genome shotgun (WGS) entry which is preliminary data.</text>
</comment>
<feature type="non-terminal residue" evidence="2">
    <location>
        <position position="240"/>
    </location>
</feature>
<dbReference type="AlphaFoldDB" id="A0A9P6LRA0"/>
<evidence type="ECO:0000313" key="2">
    <source>
        <dbReference type="EMBL" id="KAF9917649.1"/>
    </source>
</evidence>
<sequence>MPAKRGTGKKAQAMRAAKGKAHSVEHIVPTNGLFPLCPPSLPHKSLTVPYHYSSAVYGSHASFLPRRSEPSSGPIRHKHAKSSRSCPTSAIILRPEYSCTSNSPSYSVNTSDSSTHMNTTGCSLYFDPYGLLQTLLPDPSQGYIGYDDTKFGQRSTDPSFSPVVKTEIERHSEAYLNQLLNAEIAHAMGMHPPAEAAAHDTHVPRTFYVQSGPSGAAITPFALTNTPIVASAVPVSANDT</sequence>
<evidence type="ECO:0000256" key="1">
    <source>
        <dbReference type="SAM" id="MobiDB-lite"/>
    </source>
</evidence>
<dbReference type="EMBL" id="JAAAHW010011755">
    <property type="protein sequence ID" value="KAF9917649.1"/>
    <property type="molecule type" value="Genomic_DNA"/>
</dbReference>
<feature type="region of interest" description="Disordered" evidence="1">
    <location>
        <begin position="64"/>
        <end position="86"/>
    </location>
</feature>
<gene>
    <name evidence="2" type="ORF">BGZ65_012786</name>
</gene>